<keyword evidence="2" id="KW-1185">Reference proteome</keyword>
<dbReference type="EMBL" id="KN818243">
    <property type="protein sequence ID" value="KIL65328.1"/>
    <property type="molecule type" value="Genomic_DNA"/>
</dbReference>
<dbReference type="Proteomes" id="UP000054549">
    <property type="component" value="Unassembled WGS sequence"/>
</dbReference>
<accession>A0A0C2X973</accession>
<name>A0A0C2X973_AMAMK</name>
<proteinExistence type="predicted"/>
<dbReference type="InParanoid" id="A0A0C2X973"/>
<protein>
    <submittedName>
        <fullName evidence="1">Uncharacterized protein</fullName>
    </submittedName>
</protein>
<dbReference type="AlphaFoldDB" id="A0A0C2X973"/>
<sequence>MGIHLRVQSQNSGGFAAFLQSNYSNVFPPCRCLTIEDKYAPLFFPIIQIIQTGALH</sequence>
<reference evidence="1 2" key="1">
    <citation type="submission" date="2014-04" db="EMBL/GenBank/DDBJ databases">
        <title>Evolutionary Origins and Diversification of the Mycorrhizal Mutualists.</title>
        <authorList>
            <consortium name="DOE Joint Genome Institute"/>
            <consortium name="Mycorrhizal Genomics Consortium"/>
            <person name="Kohler A."/>
            <person name="Kuo A."/>
            <person name="Nagy L.G."/>
            <person name="Floudas D."/>
            <person name="Copeland A."/>
            <person name="Barry K.W."/>
            <person name="Cichocki N."/>
            <person name="Veneault-Fourrey C."/>
            <person name="LaButti K."/>
            <person name="Lindquist E.A."/>
            <person name="Lipzen A."/>
            <person name="Lundell T."/>
            <person name="Morin E."/>
            <person name="Murat C."/>
            <person name="Riley R."/>
            <person name="Ohm R."/>
            <person name="Sun H."/>
            <person name="Tunlid A."/>
            <person name="Henrissat B."/>
            <person name="Grigoriev I.V."/>
            <person name="Hibbett D.S."/>
            <person name="Martin F."/>
        </authorList>
    </citation>
    <scope>NUCLEOTIDE SEQUENCE [LARGE SCALE GENOMIC DNA]</scope>
    <source>
        <strain evidence="1 2">Koide BX008</strain>
    </source>
</reference>
<gene>
    <name evidence="1" type="ORF">M378DRAFT_162275</name>
</gene>
<dbReference type="HOGENOM" id="CLU_3013692_0_0_1"/>
<organism evidence="1 2">
    <name type="scientific">Amanita muscaria (strain Koide BX008)</name>
    <dbReference type="NCBI Taxonomy" id="946122"/>
    <lineage>
        <taxon>Eukaryota</taxon>
        <taxon>Fungi</taxon>
        <taxon>Dikarya</taxon>
        <taxon>Basidiomycota</taxon>
        <taxon>Agaricomycotina</taxon>
        <taxon>Agaricomycetes</taxon>
        <taxon>Agaricomycetidae</taxon>
        <taxon>Agaricales</taxon>
        <taxon>Pluteineae</taxon>
        <taxon>Amanitaceae</taxon>
        <taxon>Amanita</taxon>
    </lineage>
</organism>
<evidence type="ECO:0000313" key="2">
    <source>
        <dbReference type="Proteomes" id="UP000054549"/>
    </source>
</evidence>
<evidence type="ECO:0000313" key="1">
    <source>
        <dbReference type="EMBL" id="KIL65328.1"/>
    </source>
</evidence>